<evidence type="ECO:0000313" key="2">
    <source>
        <dbReference type="Proteomes" id="UP001209535"/>
    </source>
</evidence>
<proteinExistence type="predicted"/>
<reference evidence="1 2" key="1">
    <citation type="submission" date="2022-10" db="EMBL/GenBank/DDBJ databases">
        <title>Defluviimonas sp. nov., isolated from ocean surface sediments.</title>
        <authorList>
            <person name="He W."/>
            <person name="Wang L."/>
            <person name="Zhang D.-F."/>
        </authorList>
    </citation>
    <scope>NUCLEOTIDE SEQUENCE [LARGE SCALE GENOMIC DNA]</scope>
    <source>
        <strain evidence="1 2">WL0024</strain>
    </source>
</reference>
<name>A0ABT2X1F5_9RHOB</name>
<dbReference type="RefSeq" id="WP_263334565.1">
    <property type="nucleotide sequence ID" value="NZ_JAOVQO010000005.1"/>
</dbReference>
<dbReference type="InterPro" id="IPR021955">
    <property type="entry name" value="DUF3572"/>
</dbReference>
<dbReference type="EMBL" id="JAOVQO010000005">
    <property type="protein sequence ID" value="MCU9847773.1"/>
    <property type="molecule type" value="Genomic_DNA"/>
</dbReference>
<organism evidence="1 2">
    <name type="scientific">Albidovulum salinarum</name>
    <dbReference type="NCBI Taxonomy" id="2984153"/>
    <lineage>
        <taxon>Bacteria</taxon>
        <taxon>Pseudomonadati</taxon>
        <taxon>Pseudomonadota</taxon>
        <taxon>Alphaproteobacteria</taxon>
        <taxon>Rhodobacterales</taxon>
        <taxon>Paracoccaceae</taxon>
        <taxon>Albidovulum</taxon>
    </lineage>
</organism>
<keyword evidence="2" id="KW-1185">Reference proteome</keyword>
<dbReference type="Proteomes" id="UP001209535">
    <property type="component" value="Unassembled WGS sequence"/>
</dbReference>
<dbReference type="Pfam" id="PF12096">
    <property type="entry name" value="DUF3572"/>
    <property type="match status" value="1"/>
</dbReference>
<accession>A0ABT2X1F5</accession>
<comment type="caution">
    <text evidence="1">The sequence shown here is derived from an EMBL/GenBank/DDBJ whole genome shotgun (WGS) entry which is preliminary data.</text>
</comment>
<protein>
    <submittedName>
        <fullName evidence="1">DUF3572 domain-containing protein</fullName>
    </submittedName>
</protein>
<sequence>MRNTLAVGRDFAETLALRALSWIAGEEDLLPVFLGASGLSAAELRNRAAEPDFLVSVLDFLLMDDAWVIGFCDAAGYDYTVPMAARQALPGGAETHWT</sequence>
<evidence type="ECO:0000313" key="1">
    <source>
        <dbReference type="EMBL" id="MCU9847773.1"/>
    </source>
</evidence>
<gene>
    <name evidence="1" type="ORF">OEZ60_07105</name>
</gene>